<sequence>METRSNHVLVGAVVLILLAVLALFTVWLARLNGGSEKQYDIFFKEAVDGVNKGSPVAFSGVPVGQVKEIALFKPDPQFVRVRITVNSDVPVLEGTTATIQGIGFTGVSQIQLDGAVKGAPPITCPEKDRASVCPLGVPVIPTKQGGLGALLSSAPKLLERLTTLTERLTELLSDKNQASIAGILENTNRLTDALADRGPEIAATLAETRIAIQKAGNAAQQIGELAGTTNRVLDQDVQPAMDNLNQAINSAKHSMDTLDSAIGDARPGLKTFSNQTVPEVNQLVHDLRNMTEALSSVAQKVDRQGAGSIIGAPALPDYDPKKSPKQPKE</sequence>
<feature type="region of interest" description="Disordered" evidence="1">
    <location>
        <begin position="307"/>
        <end position="329"/>
    </location>
</feature>
<keyword evidence="2" id="KW-0472">Membrane</keyword>
<dbReference type="InterPro" id="IPR003399">
    <property type="entry name" value="Mce/MlaD"/>
</dbReference>
<dbReference type="PANTHER" id="PTHR36698:SF2">
    <property type="entry name" value="MCE_MLAD DOMAIN-CONTAINING PROTEIN"/>
    <property type="match status" value="1"/>
</dbReference>
<keyword evidence="2" id="KW-0812">Transmembrane</keyword>
<evidence type="ECO:0000259" key="3">
    <source>
        <dbReference type="Pfam" id="PF02470"/>
    </source>
</evidence>
<dbReference type="OrthoDB" id="9808689at2"/>
<dbReference type="Gene3D" id="1.10.287.950">
    <property type="entry name" value="Methyl-accepting chemotaxis protein"/>
    <property type="match status" value="1"/>
</dbReference>
<feature type="domain" description="Mce/MlaD" evidence="3">
    <location>
        <begin position="38"/>
        <end position="113"/>
    </location>
</feature>
<dbReference type="RefSeq" id="WP_133494637.1">
    <property type="nucleotide sequence ID" value="NZ_BMLU01000002.1"/>
</dbReference>
<dbReference type="PANTHER" id="PTHR36698">
    <property type="entry name" value="BLL5892 PROTEIN"/>
    <property type="match status" value="1"/>
</dbReference>
<gene>
    <name evidence="4" type="ORF">EV664_102463</name>
</gene>
<accession>A0A4R6FV88</accession>
<dbReference type="Proteomes" id="UP000295493">
    <property type="component" value="Unassembled WGS sequence"/>
</dbReference>
<dbReference type="AlphaFoldDB" id="A0A4R6FV88"/>
<evidence type="ECO:0000256" key="1">
    <source>
        <dbReference type="SAM" id="MobiDB-lite"/>
    </source>
</evidence>
<evidence type="ECO:0000256" key="2">
    <source>
        <dbReference type="SAM" id="Phobius"/>
    </source>
</evidence>
<feature type="compositionally biased region" description="Basic and acidic residues" evidence="1">
    <location>
        <begin position="318"/>
        <end position="329"/>
    </location>
</feature>
<protein>
    <submittedName>
        <fullName evidence="4">Phospholipid/cholesterol/gamma-HCH transport system substrate-binding protein</fullName>
    </submittedName>
</protein>
<comment type="caution">
    <text evidence="4">The sequence shown here is derived from an EMBL/GenBank/DDBJ whole genome shotgun (WGS) entry which is preliminary data.</text>
</comment>
<keyword evidence="5" id="KW-1185">Reference proteome</keyword>
<dbReference type="EMBL" id="SNWD01000002">
    <property type="protein sequence ID" value="TDN85753.1"/>
    <property type="molecule type" value="Genomic_DNA"/>
</dbReference>
<dbReference type="Pfam" id="PF02470">
    <property type="entry name" value="MlaD"/>
    <property type="match status" value="1"/>
</dbReference>
<evidence type="ECO:0000313" key="5">
    <source>
        <dbReference type="Proteomes" id="UP000295493"/>
    </source>
</evidence>
<organism evidence="4 5">
    <name type="scientific">Stakelama pacifica</name>
    <dbReference type="NCBI Taxonomy" id="517720"/>
    <lineage>
        <taxon>Bacteria</taxon>
        <taxon>Pseudomonadati</taxon>
        <taxon>Pseudomonadota</taxon>
        <taxon>Alphaproteobacteria</taxon>
        <taxon>Sphingomonadales</taxon>
        <taxon>Sphingomonadaceae</taxon>
        <taxon>Stakelama</taxon>
    </lineage>
</organism>
<evidence type="ECO:0000313" key="4">
    <source>
        <dbReference type="EMBL" id="TDN85753.1"/>
    </source>
</evidence>
<name>A0A4R6FV88_9SPHN</name>
<reference evidence="4 5" key="1">
    <citation type="submission" date="2019-03" db="EMBL/GenBank/DDBJ databases">
        <title>Genomic Encyclopedia of Type Strains, Phase IV (KMG-IV): sequencing the most valuable type-strain genomes for metagenomic binning, comparative biology and taxonomic classification.</title>
        <authorList>
            <person name="Goeker M."/>
        </authorList>
    </citation>
    <scope>NUCLEOTIDE SEQUENCE [LARGE SCALE GENOMIC DNA]</scope>
    <source>
        <strain evidence="4 5">DSM 25059</strain>
    </source>
</reference>
<proteinExistence type="predicted"/>
<feature type="transmembrane region" description="Helical" evidence="2">
    <location>
        <begin position="6"/>
        <end position="29"/>
    </location>
</feature>
<keyword evidence="2" id="KW-1133">Transmembrane helix</keyword>